<feature type="transmembrane region" description="Helical" evidence="1">
    <location>
        <begin position="62"/>
        <end position="86"/>
    </location>
</feature>
<gene>
    <name evidence="3" type="ORF">CY34DRAFT_165168</name>
</gene>
<dbReference type="HOGENOM" id="CLU_150842_1_1_1"/>
<dbReference type="EMBL" id="KN835249">
    <property type="protein sequence ID" value="KIK42081.1"/>
    <property type="molecule type" value="Genomic_DNA"/>
</dbReference>
<dbReference type="Pfam" id="PF20151">
    <property type="entry name" value="DUF6533"/>
    <property type="match status" value="1"/>
</dbReference>
<keyword evidence="4" id="KW-1185">Reference proteome</keyword>
<dbReference type="OrthoDB" id="3038503at2759"/>
<feature type="domain" description="DUF6533" evidence="2">
    <location>
        <begin position="23"/>
        <end position="68"/>
    </location>
</feature>
<reference evidence="3 4" key="1">
    <citation type="submission" date="2014-04" db="EMBL/GenBank/DDBJ databases">
        <authorList>
            <consortium name="DOE Joint Genome Institute"/>
            <person name="Kuo A."/>
            <person name="Ruytinx J."/>
            <person name="Rineau F."/>
            <person name="Colpaert J."/>
            <person name="Kohler A."/>
            <person name="Nagy L.G."/>
            <person name="Floudas D."/>
            <person name="Copeland A."/>
            <person name="Barry K.W."/>
            <person name="Cichocki N."/>
            <person name="Veneault-Fourrey C."/>
            <person name="LaButti K."/>
            <person name="Lindquist E.A."/>
            <person name="Lipzen A."/>
            <person name="Lundell T."/>
            <person name="Morin E."/>
            <person name="Murat C."/>
            <person name="Sun H."/>
            <person name="Tunlid A."/>
            <person name="Henrissat B."/>
            <person name="Grigoriev I.V."/>
            <person name="Hibbett D.S."/>
            <person name="Martin F."/>
            <person name="Nordberg H.P."/>
            <person name="Cantor M.N."/>
            <person name="Hua S.X."/>
        </authorList>
    </citation>
    <scope>NUCLEOTIDE SEQUENCE [LARGE SCALE GENOMIC DNA]</scope>
    <source>
        <strain evidence="3 4">UH-Slu-Lm8-n1</strain>
    </source>
</reference>
<evidence type="ECO:0000313" key="3">
    <source>
        <dbReference type="EMBL" id="KIK42081.1"/>
    </source>
</evidence>
<evidence type="ECO:0000313" key="4">
    <source>
        <dbReference type="Proteomes" id="UP000054485"/>
    </source>
</evidence>
<keyword evidence="1" id="KW-0812">Transmembrane</keyword>
<dbReference type="Proteomes" id="UP000054485">
    <property type="component" value="Unassembled WGS sequence"/>
</dbReference>
<evidence type="ECO:0000259" key="2">
    <source>
        <dbReference type="Pfam" id="PF20151"/>
    </source>
</evidence>
<keyword evidence="1" id="KW-0472">Membrane</keyword>
<name>A0A0D0AJR0_9AGAM</name>
<evidence type="ECO:0000256" key="1">
    <source>
        <dbReference type="SAM" id="Phobius"/>
    </source>
</evidence>
<accession>A0A0D0AJR0</accession>
<dbReference type="AlphaFoldDB" id="A0A0D0AJR0"/>
<dbReference type="InParanoid" id="A0A0D0AJR0"/>
<proteinExistence type="predicted"/>
<organism evidence="3 4">
    <name type="scientific">Suillus luteus UH-Slu-Lm8-n1</name>
    <dbReference type="NCBI Taxonomy" id="930992"/>
    <lineage>
        <taxon>Eukaryota</taxon>
        <taxon>Fungi</taxon>
        <taxon>Dikarya</taxon>
        <taxon>Basidiomycota</taxon>
        <taxon>Agaricomycotina</taxon>
        <taxon>Agaricomycetes</taxon>
        <taxon>Agaricomycetidae</taxon>
        <taxon>Boletales</taxon>
        <taxon>Suillineae</taxon>
        <taxon>Suillaceae</taxon>
        <taxon>Suillus</taxon>
    </lineage>
</organism>
<protein>
    <recommendedName>
        <fullName evidence="2">DUF6533 domain-containing protein</fullName>
    </recommendedName>
</protein>
<sequence>MTPVVSDDPSWWPYINAYRVSSYFVVAASVGMTYDWALTLGQEVELIWRQRWSLMTLLYLGARYLGILYAIVQILCLSLQISYVYFF</sequence>
<keyword evidence="1" id="KW-1133">Transmembrane helix</keyword>
<reference evidence="4" key="2">
    <citation type="submission" date="2015-01" db="EMBL/GenBank/DDBJ databases">
        <title>Evolutionary Origins and Diversification of the Mycorrhizal Mutualists.</title>
        <authorList>
            <consortium name="DOE Joint Genome Institute"/>
            <consortium name="Mycorrhizal Genomics Consortium"/>
            <person name="Kohler A."/>
            <person name="Kuo A."/>
            <person name="Nagy L.G."/>
            <person name="Floudas D."/>
            <person name="Copeland A."/>
            <person name="Barry K.W."/>
            <person name="Cichocki N."/>
            <person name="Veneault-Fourrey C."/>
            <person name="LaButti K."/>
            <person name="Lindquist E.A."/>
            <person name="Lipzen A."/>
            <person name="Lundell T."/>
            <person name="Morin E."/>
            <person name="Murat C."/>
            <person name="Riley R."/>
            <person name="Ohm R."/>
            <person name="Sun H."/>
            <person name="Tunlid A."/>
            <person name="Henrissat B."/>
            <person name="Grigoriev I.V."/>
            <person name="Hibbett D.S."/>
            <person name="Martin F."/>
        </authorList>
    </citation>
    <scope>NUCLEOTIDE SEQUENCE [LARGE SCALE GENOMIC DNA]</scope>
    <source>
        <strain evidence="4">UH-Slu-Lm8-n1</strain>
    </source>
</reference>
<dbReference type="InterPro" id="IPR045340">
    <property type="entry name" value="DUF6533"/>
</dbReference>